<dbReference type="InterPro" id="IPR051394">
    <property type="entry name" value="Glutamate_Synthase"/>
</dbReference>
<evidence type="ECO:0000256" key="1">
    <source>
        <dbReference type="ARBA" id="ARBA00009716"/>
    </source>
</evidence>
<dbReference type="Pfam" id="PF01645">
    <property type="entry name" value="Glu_synthase"/>
    <property type="match status" value="1"/>
</dbReference>
<name>A0A5J4NGL5_9TREM</name>
<feature type="non-terminal residue" evidence="3">
    <location>
        <position position="126"/>
    </location>
</feature>
<sequence length="126" mass="14188">MSSAPLIVLGCTMMRKCHLNTCPVGIATQDPVLRQKFAGCPEHVINYLFLLAEEVREYMSKLGVRCLDHLIGRTEFLKDARMKIPWPQPFEDGDVRTFLEDLEDVAEVAGVKTDRGKLAALRTLVK</sequence>
<accession>A0A5J4NGL5</accession>
<organism evidence="3 4">
    <name type="scientific">Paragonimus westermani</name>
    <dbReference type="NCBI Taxonomy" id="34504"/>
    <lineage>
        <taxon>Eukaryota</taxon>
        <taxon>Metazoa</taxon>
        <taxon>Spiralia</taxon>
        <taxon>Lophotrochozoa</taxon>
        <taxon>Platyhelminthes</taxon>
        <taxon>Trematoda</taxon>
        <taxon>Digenea</taxon>
        <taxon>Plagiorchiida</taxon>
        <taxon>Troglotremata</taxon>
        <taxon>Troglotrematidae</taxon>
        <taxon>Paragonimus</taxon>
    </lineage>
</organism>
<evidence type="ECO:0000313" key="4">
    <source>
        <dbReference type="Proteomes" id="UP000324629"/>
    </source>
</evidence>
<evidence type="ECO:0000259" key="2">
    <source>
        <dbReference type="Pfam" id="PF01645"/>
    </source>
</evidence>
<feature type="domain" description="Glutamate synthase" evidence="2">
    <location>
        <begin position="2"/>
        <end position="64"/>
    </location>
</feature>
<dbReference type="Proteomes" id="UP000324629">
    <property type="component" value="Unassembled WGS sequence"/>
</dbReference>
<dbReference type="InterPro" id="IPR013785">
    <property type="entry name" value="Aldolase_TIM"/>
</dbReference>
<dbReference type="GO" id="GO:0015930">
    <property type="term" value="F:glutamate synthase activity"/>
    <property type="evidence" value="ECO:0007669"/>
    <property type="project" value="InterPro"/>
</dbReference>
<proteinExistence type="inferred from homology"/>
<gene>
    <name evidence="3" type="ORF">DEA37_0005127</name>
</gene>
<dbReference type="PANTHER" id="PTHR43100">
    <property type="entry name" value="GLUTAMATE SYNTHASE [NADPH] SMALL CHAIN"/>
    <property type="match status" value="1"/>
</dbReference>
<dbReference type="GO" id="GO:0006537">
    <property type="term" value="P:glutamate biosynthetic process"/>
    <property type="evidence" value="ECO:0007669"/>
    <property type="project" value="InterPro"/>
</dbReference>
<dbReference type="InterPro" id="IPR002932">
    <property type="entry name" value="Glu_synthdom"/>
</dbReference>
<comment type="caution">
    <text evidence="3">The sequence shown here is derived from an EMBL/GenBank/DDBJ whole genome shotgun (WGS) entry which is preliminary data.</text>
</comment>
<dbReference type="PANTHER" id="PTHR43100:SF1">
    <property type="entry name" value="GLUTAMATE SYNTHASE [NADPH] SMALL CHAIN"/>
    <property type="match status" value="1"/>
</dbReference>
<keyword evidence="4" id="KW-1185">Reference proteome</keyword>
<dbReference type="SUPFAM" id="SSF51395">
    <property type="entry name" value="FMN-linked oxidoreductases"/>
    <property type="match status" value="1"/>
</dbReference>
<dbReference type="EMBL" id="QNGE01002917">
    <property type="protein sequence ID" value="KAA3674786.1"/>
    <property type="molecule type" value="Genomic_DNA"/>
</dbReference>
<reference evidence="3 4" key="1">
    <citation type="journal article" date="2019" name="Gigascience">
        <title>Whole-genome sequence of the oriental lung fluke Paragonimus westermani.</title>
        <authorList>
            <person name="Oey H."/>
            <person name="Zakrzewski M."/>
            <person name="Narain K."/>
            <person name="Devi K.R."/>
            <person name="Agatsuma T."/>
            <person name="Nawaratna S."/>
            <person name="Gobert G.N."/>
            <person name="Jones M.K."/>
            <person name="Ragan M.A."/>
            <person name="McManus D.P."/>
            <person name="Krause L."/>
        </authorList>
    </citation>
    <scope>NUCLEOTIDE SEQUENCE [LARGE SCALE GENOMIC DNA]</scope>
    <source>
        <strain evidence="3 4">IND2009</strain>
    </source>
</reference>
<comment type="similarity">
    <text evidence="1">Belongs to the glutamate synthase family.</text>
</comment>
<protein>
    <recommendedName>
        <fullName evidence="2">Glutamate synthase domain-containing protein</fullName>
    </recommendedName>
</protein>
<dbReference type="AlphaFoldDB" id="A0A5J4NGL5"/>
<evidence type="ECO:0000313" key="3">
    <source>
        <dbReference type="EMBL" id="KAA3674786.1"/>
    </source>
</evidence>
<dbReference type="Gene3D" id="3.20.20.70">
    <property type="entry name" value="Aldolase class I"/>
    <property type="match status" value="1"/>
</dbReference>